<keyword evidence="15" id="KW-0539">Nucleus</keyword>
<evidence type="ECO:0000256" key="6">
    <source>
        <dbReference type="ARBA" id="ARBA00022490"/>
    </source>
</evidence>
<dbReference type="InterPro" id="IPR016192">
    <property type="entry name" value="APOBEC/CMP_deaminase_Zn-bd"/>
</dbReference>
<keyword evidence="9" id="KW-0479">Metal-binding</keyword>
<dbReference type="RefSeq" id="XP_030741607.1">
    <property type="nucleotide sequence ID" value="XM_030885747.1"/>
</dbReference>
<evidence type="ECO:0000256" key="15">
    <source>
        <dbReference type="ARBA" id="ARBA00023242"/>
    </source>
</evidence>
<comment type="subcellular location">
    <subcellularLocation>
        <location evidence="3">Cytoplasm</location>
        <location evidence="3">P-body</location>
    </subcellularLocation>
    <subcellularLocation>
        <location evidence="2">Nucleus</location>
    </subcellularLocation>
</comment>
<keyword evidence="7" id="KW-0597">Phosphoprotein</keyword>
<organism evidence="20 21">
    <name type="scientific">Echinops telfairi</name>
    <name type="common">Lesser hedgehog tenrec</name>
    <dbReference type="NCBI Taxonomy" id="9371"/>
    <lineage>
        <taxon>Eukaryota</taxon>
        <taxon>Metazoa</taxon>
        <taxon>Chordata</taxon>
        <taxon>Craniata</taxon>
        <taxon>Vertebrata</taxon>
        <taxon>Euteleostomi</taxon>
        <taxon>Mammalia</taxon>
        <taxon>Eutheria</taxon>
        <taxon>Afrotheria</taxon>
        <taxon>Tenrecidae</taxon>
        <taxon>Tenrecinae</taxon>
        <taxon>Echinops</taxon>
    </lineage>
</organism>
<evidence type="ECO:0000256" key="1">
    <source>
        <dbReference type="ARBA" id="ARBA00001947"/>
    </source>
</evidence>
<evidence type="ECO:0000256" key="12">
    <source>
        <dbReference type="ARBA" id="ARBA00022833"/>
    </source>
</evidence>
<dbReference type="CDD" id="cd01283">
    <property type="entry name" value="cytidine_deaminase"/>
    <property type="match status" value="1"/>
</dbReference>
<evidence type="ECO:0000256" key="18">
    <source>
        <dbReference type="ARBA" id="ARBA00049114"/>
    </source>
</evidence>
<comment type="cofactor">
    <cofactor evidence="1">
        <name>Zn(2+)</name>
        <dbReference type="ChEBI" id="CHEBI:29105"/>
    </cofactor>
</comment>
<evidence type="ECO:0000256" key="14">
    <source>
        <dbReference type="ARBA" id="ARBA00023118"/>
    </source>
</evidence>
<dbReference type="InterPro" id="IPR050610">
    <property type="entry name" value="APOBEC_Cyt_Deaminase"/>
</dbReference>
<keyword evidence="14" id="KW-0051">Antiviral defense</keyword>
<keyword evidence="13" id="KW-0391">Immunity</keyword>
<dbReference type="Gene3D" id="3.40.140.10">
    <property type="entry name" value="Cytidine Deaminase, domain 2"/>
    <property type="match status" value="1"/>
</dbReference>
<keyword evidence="8" id="KW-0399">Innate immunity</keyword>
<name>A0ABM1VK08_ECHTE</name>
<sequence>MDHRIFIYHFKNDQSVRGRHMTYLCYEVQLFDVRFRVPLGMIRGVLHNQHHPDPQRRCHAELCFLIRMSSLRLYPGQWCQVTWFLSWSPCPRCASKVSDFLRSNRHVSLRIFAARLHTYHAGYEEGLRSLRDAGAQLSIMTAKEFEYCWRVFVDNHSWPFRPWNMLEKSSQAISERLQSILREKISFFHQPTCYQPSFGVFSPGRFPCPPQTASSWFPAPPRGPQHHPF</sequence>
<evidence type="ECO:0000256" key="17">
    <source>
        <dbReference type="ARBA" id="ARBA00032972"/>
    </source>
</evidence>
<evidence type="ECO:0000256" key="7">
    <source>
        <dbReference type="ARBA" id="ARBA00022553"/>
    </source>
</evidence>
<dbReference type="PANTHER" id="PTHR13857">
    <property type="entry name" value="MRNA EDITING ENZYME"/>
    <property type="match status" value="1"/>
</dbReference>
<accession>A0ABM1VK08</accession>
<evidence type="ECO:0000256" key="13">
    <source>
        <dbReference type="ARBA" id="ARBA00022859"/>
    </source>
</evidence>
<dbReference type="PROSITE" id="PS00903">
    <property type="entry name" value="CYT_DCMP_DEAMINASES_1"/>
    <property type="match status" value="1"/>
</dbReference>
<dbReference type="InterPro" id="IPR002125">
    <property type="entry name" value="CMP_dCMP_dom"/>
</dbReference>
<keyword evidence="10" id="KW-0677">Repeat</keyword>
<evidence type="ECO:0000259" key="19">
    <source>
        <dbReference type="PROSITE" id="PS51747"/>
    </source>
</evidence>
<dbReference type="EC" id="3.5.4.38" evidence="16"/>
<evidence type="ECO:0000256" key="3">
    <source>
        <dbReference type="ARBA" id="ARBA00004201"/>
    </source>
</evidence>
<evidence type="ECO:0000256" key="10">
    <source>
        <dbReference type="ARBA" id="ARBA00022737"/>
    </source>
</evidence>
<comment type="catalytic activity">
    <reaction evidence="18">
        <text>a 2'-deoxycytidine in single-stranded DNA + H2O + H(+) = a 2'-deoxyuridine in single-stranded DNA + NH4(+)</text>
        <dbReference type="Rhea" id="RHEA:50948"/>
        <dbReference type="Rhea" id="RHEA-COMP:12846"/>
        <dbReference type="Rhea" id="RHEA-COMP:12847"/>
        <dbReference type="ChEBI" id="CHEBI:15377"/>
        <dbReference type="ChEBI" id="CHEBI:15378"/>
        <dbReference type="ChEBI" id="CHEBI:28938"/>
        <dbReference type="ChEBI" id="CHEBI:85452"/>
        <dbReference type="ChEBI" id="CHEBI:133902"/>
        <dbReference type="EC" id="3.5.4.38"/>
    </reaction>
</comment>
<reference evidence="21" key="1">
    <citation type="submission" date="2025-08" db="UniProtKB">
        <authorList>
            <consortium name="RefSeq"/>
        </authorList>
    </citation>
    <scope>IDENTIFICATION</scope>
</reference>
<evidence type="ECO:0000313" key="20">
    <source>
        <dbReference type="Proteomes" id="UP000694863"/>
    </source>
</evidence>
<keyword evidence="20" id="KW-1185">Reference proteome</keyword>
<dbReference type="GeneID" id="115869750"/>
<evidence type="ECO:0000256" key="9">
    <source>
        <dbReference type="ARBA" id="ARBA00022723"/>
    </source>
</evidence>
<keyword evidence="11" id="KW-0378">Hydrolase</keyword>
<feature type="domain" description="CMP/dCMP-type deaminase" evidence="19">
    <location>
        <begin position="18"/>
        <end position="130"/>
    </location>
</feature>
<dbReference type="Pfam" id="PF18782">
    <property type="entry name" value="NAD2"/>
    <property type="match status" value="1"/>
</dbReference>
<dbReference type="SUPFAM" id="SSF53927">
    <property type="entry name" value="Cytidine deaminase-like"/>
    <property type="match status" value="1"/>
</dbReference>
<dbReference type="Proteomes" id="UP000694863">
    <property type="component" value="Unplaced"/>
</dbReference>
<dbReference type="PANTHER" id="PTHR13857:SF20">
    <property type="entry name" value="DNA DC-DU-EDITING ENZYME APOBEC-3G"/>
    <property type="match status" value="1"/>
</dbReference>
<evidence type="ECO:0000256" key="4">
    <source>
        <dbReference type="ARBA" id="ARBA00006576"/>
    </source>
</evidence>
<gene>
    <name evidence="21" type="primary">LOC115869750</name>
</gene>
<comment type="similarity">
    <text evidence="4">Belongs to the cytidine and deoxycytidylate deaminase family.</text>
</comment>
<evidence type="ECO:0000313" key="21">
    <source>
        <dbReference type="RefSeq" id="XP_030741607.1"/>
    </source>
</evidence>
<evidence type="ECO:0000256" key="11">
    <source>
        <dbReference type="ARBA" id="ARBA00022801"/>
    </source>
</evidence>
<proteinExistence type="inferred from homology"/>
<protein>
    <recommendedName>
        <fullName evidence="5">DNA dC-&gt;dU-editing enzyme APOBEC-3G</fullName>
        <ecNumber evidence="16">3.5.4.38</ecNumber>
    </recommendedName>
    <alternativeName>
        <fullName evidence="17">Deoxycytidine deaminase</fullName>
    </alternativeName>
</protein>
<dbReference type="InterPro" id="IPR016193">
    <property type="entry name" value="Cytidine_deaminase-like"/>
</dbReference>
<evidence type="ECO:0000256" key="2">
    <source>
        <dbReference type="ARBA" id="ARBA00004123"/>
    </source>
</evidence>
<evidence type="ECO:0000256" key="5">
    <source>
        <dbReference type="ARBA" id="ARBA00020239"/>
    </source>
</evidence>
<dbReference type="PROSITE" id="PS51747">
    <property type="entry name" value="CYT_DCMP_DEAMINASES_2"/>
    <property type="match status" value="1"/>
</dbReference>
<evidence type="ECO:0000256" key="16">
    <source>
        <dbReference type="ARBA" id="ARBA00029489"/>
    </source>
</evidence>
<keyword evidence="12" id="KW-0862">Zinc</keyword>
<evidence type="ECO:0000256" key="8">
    <source>
        <dbReference type="ARBA" id="ARBA00022588"/>
    </source>
</evidence>
<keyword evidence="6" id="KW-0963">Cytoplasm</keyword>